<dbReference type="SMART" id="SM00827">
    <property type="entry name" value="PKS_AT"/>
    <property type="match status" value="1"/>
</dbReference>
<evidence type="ECO:0000259" key="6">
    <source>
        <dbReference type="PROSITE" id="PS50075"/>
    </source>
</evidence>
<protein>
    <submittedName>
        <fullName evidence="9">SDR family NAD(P)-dependent oxidoreductase</fullName>
    </submittedName>
</protein>
<dbReference type="PROSITE" id="PS50075">
    <property type="entry name" value="CARRIER"/>
    <property type="match status" value="2"/>
</dbReference>
<dbReference type="EMBL" id="CP074694">
    <property type="protein sequence ID" value="QVL33361.1"/>
    <property type="molecule type" value="Genomic_DNA"/>
</dbReference>
<dbReference type="InterPro" id="IPR036291">
    <property type="entry name" value="NAD(P)-bd_dom_sf"/>
</dbReference>
<dbReference type="InterPro" id="IPR001227">
    <property type="entry name" value="Ac_transferase_dom_sf"/>
</dbReference>
<dbReference type="InterPro" id="IPR016039">
    <property type="entry name" value="Thiolase-like"/>
</dbReference>
<dbReference type="RefSeq" id="WP_213498251.1">
    <property type="nucleotide sequence ID" value="NZ_CP074694.1"/>
</dbReference>
<dbReference type="Proteomes" id="UP000676194">
    <property type="component" value="Chromosome"/>
</dbReference>
<dbReference type="InterPro" id="IPR042104">
    <property type="entry name" value="PKS_dehydratase_sf"/>
</dbReference>
<dbReference type="InterPro" id="IPR052568">
    <property type="entry name" value="PKS-FAS_Synthase"/>
</dbReference>
<dbReference type="InterPro" id="IPR018201">
    <property type="entry name" value="Ketoacyl_synth_AS"/>
</dbReference>
<dbReference type="KEGG" id="tsph:KIH39_05460"/>
<dbReference type="SUPFAM" id="SSF53901">
    <property type="entry name" value="Thiolase-like"/>
    <property type="match status" value="1"/>
</dbReference>
<dbReference type="SUPFAM" id="SSF52151">
    <property type="entry name" value="FabD/lysophospholipase-like"/>
    <property type="match status" value="1"/>
</dbReference>
<dbReference type="SUPFAM" id="SSF55048">
    <property type="entry name" value="Probable ACP-binding domain of malonyl-CoA ACP transacylase"/>
    <property type="match status" value="1"/>
</dbReference>
<dbReference type="InterPro" id="IPR049551">
    <property type="entry name" value="PKS_DH_C"/>
</dbReference>
<sequence>MTIENSHKQEAFTPIAIVGIGCLFPRASNHRIFWSNIKKGLDTVSDVPQATHWNPDDYFDSDPKSPDMTYARRGAFLDPVEFNPLEYGIAPKDLDAIDTSQLLGLVAAKQALIDAGYGPEKSYDRNRVSVILGVTGTLELVIPLGARLGHPRWRKAMAEAGIPKETADWVAQNISDSYVGWQENSFPGLLGNVVAGRISNRLDLGGTNCVVDAACASSLSAVHLAALELAAGRSDMVVTGGVDTFNDIFMFMCFSKTPALSATGNSKPFDANGDGTILGEGLGIVILKRLADAQRDGDKVYAVIKGIGSSSDGKGNAIYAPSAAGQKKALKNAYQLAGVSPGTVELIEGHGTGTKVGDATEISALAEVFREAQPNGRWAAVGSVKSQIGHTKAAAGAAGLIKAALALYYKVLPPTIKISKPLEGLLSEQSPLYANSQLRPWVQNANHPRRAGLSAFGFGGSNFHCVLEEAQPQKSEIDWDDDVEIFALSENSLTELQSSLKYLESLPKSDWSYAAWESRAKFSSTRNFRLLIINARGKKALPDQLKLAQQLLQEKANESHWQHPEGLYFGSGKTPGKLAFLFPGQGSQRVGMTRELACLFPELLNSLASSDSVYAELHSNQQISSAIYPIPAFDESTRSKQDQFLRQTENAQPALASIEAGLVHLLHKFGITPHCAAGHSFGELVALYSAGVYDLATLNQLACRRGSLMSDLQKSNPGCMVAILAPVETVQSLLQQANSPLVIANHNAPSQVVVSGREKDIEEFESFLKRQNTRFSRLPVGAAFHSSLVASAAIPFRETITQKSLKTPRFPVFANATADSYPSEPELIADQLANQLATGVRFVELIEKMYSEGVRCFVEVGPGSVLTRLTDSILSSGNRGKDYSLLCIDSSGGKGSEIHELATLLGQLAALGFEGNLKHWGRIPEPKSPTPAKPVLTIAICGANYIKPQRKNQSPPPKHYLPSQQSTPANFLLESHKSGSTVNTPTDPKRDSSASPSSQITEALRMTQQSLASFQQLQEDTARLHRQFLEHQEAAQRTLQALVEQQNQLLSAGLTGGGPIVARSAPISAPSIPPAPVVHPTMPVAPPEVKPQPTGPVQINNSWVPPKPSAANQTSPVVAPTSSSTSVPAALTQHAPVKHDLSSKTTGFSKVRDTLLAIVAEKTGYPVEMLGLDMSLDADLGIDSIKRVEILSAIQEKLPEAPAVKPEHLGSLQTLNDIASFLDSGSSGGSSTGAVKGTEKVTPAVETPSAPPLTSTAPKQDDAGVRQTLLDIVAEKTGYPAEMLGWEMSLDTDLGIDSIKRVEILSAIQDKLPDSPAVKPEQLGTLHTLNDIAGFLTSGKGPGRRETAISDSIVPNPIVPDINSDTKPEEDEDNFLALVDRHLPIKSSPELPPSSKSLPSLGEISMNMPSMQELDVNQSMFGNFPKPPSKGSIHVPVKSKTILDLPPESELPFAEVLPVETALPKDFFAPKDPSKPEVSNDSEISQAEIIVTPEQEPASVDLFQKSPPLVTMETNPSLLIGLPSFEPSKFTFPAQTLFGTNNANSNVDVIDRSVLTYEFLDPSAERRKFHLPKGAVVWLISEPSSTTAKLVQQIDALGSKTAFIAWNDSPFAYDPYNVGGLILIAPENKVPDDLPTKAFRWIKHASRGLQETARHGAAFLVTVTRMDGFFGLKTIDPNRDVLSGSFSGLAKTAAFEWPTVDCKSIDFDPSLKNLATVLAEECFTSGPAELGVSPQGKVALRLINQRAIPHGDLPFQQSDTIVITGGGRGVTAETAVQLAEATRAKIVLLGRSPEPNEPDWSLPLKDESQLKAAIAARLPHNAPLREISKQFQQIQASREIQKTLKKIQAAGSQVLYRSVDIRSQSDLESRLDAIRKEHGPITGLIHGAGVISDKLIAELSDDQFNFVFDTKALGFRNIWNILKYDPLKAIVFFSSSTGRFGRRGQLAYAAANEVLNKYAQQIAHSRPNTRVVAINWGPWDGGMVTPGLARIFQEEGVGLIPPAAGAKFMLDELRASDRAVEVVAIARSAQSPAAKSGTSFAPPLEEAPKSVVTPAPVFPNLPPLPNAVPPVDVNPTPIKAAKKSSGVLPRLVTTPMLKTPPETPSIPVKSSPEFKLGKNDDLLADLDRVIPNPQVPTTTKSSGSFKLPSSPEIRLPVMPNGMTLAFEHRVMIADHRILKSHVINGRSVIPMVLHMEWVAHAVLLQFPQLQFFGFNDFRITHGVQLEENQPVHLRFYVGKPINRDQLTIIPVETHGAREGKDVIHNKCEVVLSEKYQSPDMPLLPRNLSKYGRPIDQAYIDLLFHGEELAGLESIEGISQNAMLGTCHTAPPPGNWMTNPVRPNWILDPLVIDSAFQMMILWTIDQFDAPSLPCFAGRYRQYTKAFPTGRMLISIRITRGNASVCRADIDFMDLDGLLLARMQDYECILDRSLKEKFRKNRIVPATVG</sequence>
<dbReference type="CDD" id="cd08953">
    <property type="entry name" value="KR_2_SDR_x"/>
    <property type="match status" value="1"/>
</dbReference>
<dbReference type="CDD" id="cd00833">
    <property type="entry name" value="PKS"/>
    <property type="match status" value="1"/>
</dbReference>
<dbReference type="GO" id="GO:0006633">
    <property type="term" value="P:fatty acid biosynthetic process"/>
    <property type="evidence" value="ECO:0007669"/>
    <property type="project" value="InterPro"/>
</dbReference>
<reference evidence="9" key="1">
    <citation type="submission" date="2021-05" db="EMBL/GenBank/DDBJ databases">
        <title>Complete genome sequence of the cellulolytic planctomycete Telmatocola sphagniphila SP2T and characterization of the first cellulase from planctomycetes.</title>
        <authorList>
            <person name="Rakitin A.L."/>
            <person name="Beletsky A.V."/>
            <person name="Naumoff D.G."/>
            <person name="Kulichevskaya I.S."/>
            <person name="Mardanov A.V."/>
            <person name="Ravin N.V."/>
            <person name="Dedysh S.N."/>
        </authorList>
    </citation>
    <scope>NUCLEOTIDE SEQUENCE</scope>
    <source>
        <strain evidence="9">SP2T</strain>
    </source>
</reference>
<dbReference type="InterPro" id="IPR016036">
    <property type="entry name" value="Malonyl_transacylase_ACP-bd"/>
</dbReference>
<dbReference type="InterPro" id="IPR014030">
    <property type="entry name" value="Ketoacyl_synth_N"/>
</dbReference>
<dbReference type="PANTHER" id="PTHR43074:SF1">
    <property type="entry name" value="BETA-KETOACYL SYNTHASE FAMILY PROTEIN-RELATED"/>
    <property type="match status" value="1"/>
</dbReference>
<evidence type="ECO:0000256" key="3">
    <source>
        <dbReference type="ARBA" id="ARBA00022679"/>
    </source>
</evidence>
<evidence type="ECO:0000256" key="2">
    <source>
        <dbReference type="ARBA" id="ARBA00022553"/>
    </source>
</evidence>
<dbReference type="SUPFAM" id="SSF47336">
    <property type="entry name" value="ACP-like"/>
    <property type="match status" value="2"/>
</dbReference>
<feature type="active site" description="Proton acceptor; for dehydratase activity" evidence="4">
    <location>
        <position position="2181"/>
    </location>
</feature>
<dbReference type="InterPro" id="IPR014043">
    <property type="entry name" value="Acyl_transferase_dom"/>
</dbReference>
<feature type="region of interest" description="Disordered" evidence="5">
    <location>
        <begin position="976"/>
        <end position="998"/>
    </location>
</feature>
<keyword evidence="2" id="KW-0597">Phosphoprotein</keyword>
<dbReference type="InterPro" id="IPR020841">
    <property type="entry name" value="PKS_Beta-ketoAc_synthase_dom"/>
</dbReference>
<evidence type="ECO:0000259" key="8">
    <source>
        <dbReference type="PROSITE" id="PS52019"/>
    </source>
</evidence>
<feature type="domain" description="PKS/mFAS DH" evidence="8">
    <location>
        <begin position="2151"/>
        <end position="2435"/>
    </location>
</feature>
<evidence type="ECO:0000313" key="9">
    <source>
        <dbReference type="EMBL" id="QVL33361.1"/>
    </source>
</evidence>
<accession>A0A8E6B7U9</accession>
<dbReference type="SMART" id="SM00825">
    <property type="entry name" value="PKS_KS"/>
    <property type="match status" value="1"/>
</dbReference>
<feature type="domain" description="Carrier" evidence="6">
    <location>
        <begin position="1260"/>
        <end position="1340"/>
    </location>
</feature>
<evidence type="ECO:0000256" key="5">
    <source>
        <dbReference type="SAM" id="MobiDB-lite"/>
    </source>
</evidence>
<evidence type="ECO:0000259" key="7">
    <source>
        <dbReference type="PROSITE" id="PS52004"/>
    </source>
</evidence>
<dbReference type="PROSITE" id="PS52004">
    <property type="entry name" value="KS3_2"/>
    <property type="match status" value="1"/>
</dbReference>
<dbReference type="InterPro" id="IPR057326">
    <property type="entry name" value="KR_dom"/>
</dbReference>
<dbReference type="InterPro" id="IPR016035">
    <property type="entry name" value="Acyl_Trfase/lysoPLipase"/>
</dbReference>
<dbReference type="Pfam" id="PF00550">
    <property type="entry name" value="PP-binding"/>
    <property type="match status" value="2"/>
</dbReference>
<name>A0A8E6B7U9_9BACT</name>
<dbReference type="Gene3D" id="1.10.1200.10">
    <property type="entry name" value="ACP-like"/>
    <property type="match status" value="2"/>
</dbReference>
<dbReference type="Pfam" id="PF02801">
    <property type="entry name" value="Ketoacyl-synt_C"/>
    <property type="match status" value="1"/>
</dbReference>
<dbReference type="InterPro" id="IPR049900">
    <property type="entry name" value="PKS_mFAS_DH"/>
</dbReference>
<feature type="region of interest" description="Disordered" evidence="5">
    <location>
        <begin position="1226"/>
        <end position="1262"/>
    </location>
</feature>
<feature type="active site" description="Proton donor; for dehydratase activity" evidence="4">
    <location>
        <position position="2352"/>
    </location>
</feature>
<dbReference type="Pfam" id="PF00698">
    <property type="entry name" value="Acyl_transf_1"/>
    <property type="match status" value="1"/>
</dbReference>
<dbReference type="InterPro" id="IPR014031">
    <property type="entry name" value="Ketoacyl_synth_C"/>
</dbReference>
<feature type="region of interest" description="C-terminal hotdog fold" evidence="4">
    <location>
        <begin position="2287"/>
        <end position="2435"/>
    </location>
</feature>
<keyword evidence="1" id="KW-0596">Phosphopantetheine</keyword>
<keyword evidence="10" id="KW-1185">Reference proteome</keyword>
<evidence type="ECO:0000313" key="10">
    <source>
        <dbReference type="Proteomes" id="UP000676194"/>
    </source>
</evidence>
<dbReference type="Gene3D" id="3.10.129.110">
    <property type="entry name" value="Polyketide synthase dehydratase"/>
    <property type="match status" value="1"/>
</dbReference>
<dbReference type="InterPro" id="IPR013968">
    <property type="entry name" value="PKS_KR"/>
</dbReference>
<dbReference type="Pfam" id="PF14765">
    <property type="entry name" value="PS-DH"/>
    <property type="match status" value="1"/>
</dbReference>
<dbReference type="Gene3D" id="3.40.50.720">
    <property type="entry name" value="NAD(P)-binding Rossmann-like Domain"/>
    <property type="match status" value="1"/>
</dbReference>
<evidence type="ECO:0000256" key="4">
    <source>
        <dbReference type="PROSITE-ProRule" id="PRU01363"/>
    </source>
</evidence>
<feature type="domain" description="Ketosynthase family 3 (KS3)" evidence="7">
    <location>
        <begin position="12"/>
        <end position="469"/>
    </location>
</feature>
<dbReference type="PROSITE" id="PS52019">
    <property type="entry name" value="PKS_MFAS_DH"/>
    <property type="match status" value="1"/>
</dbReference>
<feature type="domain" description="Carrier" evidence="6">
    <location>
        <begin position="1149"/>
        <end position="1226"/>
    </location>
</feature>
<dbReference type="SUPFAM" id="SSF51735">
    <property type="entry name" value="NAD(P)-binding Rossmann-fold domains"/>
    <property type="match status" value="1"/>
</dbReference>
<proteinExistence type="predicted"/>
<dbReference type="Pfam" id="PF08659">
    <property type="entry name" value="KR"/>
    <property type="match status" value="1"/>
</dbReference>
<dbReference type="GO" id="GO:0004315">
    <property type="term" value="F:3-oxoacyl-[acyl-carrier-protein] synthase activity"/>
    <property type="evidence" value="ECO:0007669"/>
    <property type="project" value="InterPro"/>
</dbReference>
<dbReference type="InterPro" id="IPR036736">
    <property type="entry name" value="ACP-like_sf"/>
</dbReference>
<dbReference type="PANTHER" id="PTHR43074">
    <property type="entry name" value="OMEGA-3 POLYUNSATURATED FATTY ACID SYNTHASE PFAB-RELATED"/>
    <property type="match status" value="1"/>
</dbReference>
<dbReference type="SMART" id="SM00822">
    <property type="entry name" value="PKS_KR"/>
    <property type="match status" value="1"/>
</dbReference>
<dbReference type="Gene3D" id="3.40.47.10">
    <property type="match status" value="1"/>
</dbReference>
<dbReference type="PROSITE" id="PS00606">
    <property type="entry name" value="KS3_1"/>
    <property type="match status" value="1"/>
</dbReference>
<dbReference type="Gene3D" id="3.40.366.10">
    <property type="entry name" value="Malonyl-Coenzyme A Acyl Carrier Protein, domain 2"/>
    <property type="match status" value="1"/>
</dbReference>
<feature type="region of interest" description="N-terminal hotdog fold" evidence="4">
    <location>
        <begin position="2151"/>
        <end position="2276"/>
    </location>
</feature>
<dbReference type="InterPro" id="IPR009081">
    <property type="entry name" value="PP-bd_ACP"/>
</dbReference>
<dbReference type="Pfam" id="PF00109">
    <property type="entry name" value="ketoacyl-synt"/>
    <property type="match status" value="1"/>
</dbReference>
<evidence type="ECO:0000256" key="1">
    <source>
        <dbReference type="ARBA" id="ARBA00022450"/>
    </source>
</evidence>
<organism evidence="9 10">
    <name type="scientific">Telmatocola sphagniphila</name>
    <dbReference type="NCBI Taxonomy" id="1123043"/>
    <lineage>
        <taxon>Bacteria</taxon>
        <taxon>Pseudomonadati</taxon>
        <taxon>Planctomycetota</taxon>
        <taxon>Planctomycetia</taxon>
        <taxon>Gemmatales</taxon>
        <taxon>Gemmataceae</taxon>
    </lineage>
</organism>
<keyword evidence="3" id="KW-0808">Transferase</keyword>
<gene>
    <name evidence="9" type="ORF">KIH39_05460</name>
</gene>